<dbReference type="EMBL" id="QMIE01000003">
    <property type="protein sequence ID" value="TVM18769.1"/>
    <property type="molecule type" value="Genomic_DNA"/>
</dbReference>
<feature type="chain" id="PRO_5029872955" evidence="1">
    <location>
        <begin position="19"/>
        <end position="112"/>
    </location>
</feature>
<proteinExistence type="predicted"/>
<organism evidence="2 3">
    <name type="scientific">Oceanidesulfovibrio indonesiensis</name>
    <dbReference type="NCBI Taxonomy" id="54767"/>
    <lineage>
        <taxon>Bacteria</taxon>
        <taxon>Pseudomonadati</taxon>
        <taxon>Thermodesulfobacteriota</taxon>
        <taxon>Desulfovibrionia</taxon>
        <taxon>Desulfovibrionales</taxon>
        <taxon>Desulfovibrionaceae</taxon>
        <taxon>Oceanidesulfovibrio</taxon>
    </lineage>
</organism>
<protein>
    <submittedName>
        <fullName evidence="2">Uncharacterized protein</fullName>
    </submittedName>
</protein>
<evidence type="ECO:0000313" key="3">
    <source>
        <dbReference type="Proteomes" id="UP000448292"/>
    </source>
</evidence>
<dbReference type="Proteomes" id="UP000448292">
    <property type="component" value="Unassembled WGS sequence"/>
</dbReference>
<dbReference type="PROSITE" id="PS51257">
    <property type="entry name" value="PROKAR_LIPOPROTEIN"/>
    <property type="match status" value="1"/>
</dbReference>
<sequence length="112" mass="12869">MRTVTLLLLVSCLVAACAKPMTLSDFRFRCRFADSSSGSFDNLSGCNYQLQENVCREYANVLSQQYLSRDECIQGCRNVQRSFSLQATPMGCQSYLNRTRTICEQYCRQNYQ</sequence>
<feature type="signal peptide" evidence="1">
    <location>
        <begin position="1"/>
        <end position="18"/>
    </location>
</feature>
<dbReference type="OrthoDB" id="5459109at2"/>
<dbReference type="RefSeq" id="WP_144302024.1">
    <property type="nucleotide sequence ID" value="NZ_QMIE01000003.1"/>
</dbReference>
<dbReference type="AlphaFoldDB" id="A0A7M3MH14"/>
<accession>A0A7M3MH14</accession>
<keyword evidence="1" id="KW-0732">Signal</keyword>
<keyword evidence="3" id="KW-1185">Reference proteome</keyword>
<comment type="caution">
    <text evidence="2">The sequence shown here is derived from an EMBL/GenBank/DDBJ whole genome shotgun (WGS) entry which is preliminary data.</text>
</comment>
<reference evidence="2 3" key="1">
    <citation type="submission" date="2018-06" db="EMBL/GenBank/DDBJ databases">
        <title>Complete genome of Desulfovibrio indonesiensis P37SLT.</title>
        <authorList>
            <person name="Crispim J.S."/>
            <person name="Vidigal P.M.P."/>
            <person name="Silva L.C.F."/>
            <person name="Laguardia C.N."/>
            <person name="Araujo L.C."/>
            <person name="Dias R.S."/>
            <person name="Sousa M.P."/>
            <person name="Paula S.O."/>
            <person name="Silva C."/>
        </authorList>
    </citation>
    <scope>NUCLEOTIDE SEQUENCE [LARGE SCALE GENOMIC DNA]</scope>
    <source>
        <strain evidence="2 3">P37SLT</strain>
    </source>
</reference>
<evidence type="ECO:0000256" key="1">
    <source>
        <dbReference type="SAM" id="SignalP"/>
    </source>
</evidence>
<name>A0A7M3MH14_9BACT</name>
<evidence type="ECO:0000313" key="2">
    <source>
        <dbReference type="EMBL" id="TVM18769.1"/>
    </source>
</evidence>
<gene>
    <name evidence="2" type="ORF">DPQ33_04665</name>
</gene>